<dbReference type="InterPro" id="IPR009200">
    <property type="entry name" value="DUF1269_membrane"/>
</dbReference>
<dbReference type="EMBL" id="JBFRYC010000003">
    <property type="protein sequence ID" value="MEX1661293.1"/>
    <property type="molecule type" value="Genomic_DNA"/>
</dbReference>
<name>A0ABV3TIC0_9RHOB</name>
<comment type="caution">
    <text evidence="1">The sequence shown here is derived from an EMBL/GenBank/DDBJ whole genome shotgun (WGS) entry which is preliminary data.</text>
</comment>
<accession>A0ABV3TIC0</accession>
<dbReference type="Proteomes" id="UP001557465">
    <property type="component" value="Unassembled WGS sequence"/>
</dbReference>
<evidence type="ECO:0000313" key="1">
    <source>
        <dbReference type="EMBL" id="MEX1661293.1"/>
    </source>
</evidence>
<organism evidence="1 2">
    <name type="scientific">Thioclava arctica</name>
    <dbReference type="NCBI Taxonomy" id="3238301"/>
    <lineage>
        <taxon>Bacteria</taxon>
        <taxon>Pseudomonadati</taxon>
        <taxon>Pseudomonadota</taxon>
        <taxon>Alphaproteobacteria</taxon>
        <taxon>Rhodobacterales</taxon>
        <taxon>Paracoccaceae</taxon>
        <taxon>Thioclava</taxon>
    </lineage>
</organism>
<protein>
    <submittedName>
        <fullName evidence="1">DUF1269 domain-containing protein</fullName>
    </submittedName>
</protein>
<evidence type="ECO:0000313" key="2">
    <source>
        <dbReference type="Proteomes" id="UP001557465"/>
    </source>
</evidence>
<dbReference type="RefSeq" id="WP_368391365.1">
    <property type="nucleotide sequence ID" value="NZ_JBFRYC010000003.1"/>
</dbReference>
<sequence length="194" mass="19814">MSELLVISCADEDAALDLRDTLQDLRKQGLFRAEDIVVVTRETNGAVYLLQLTNTTAMGAIGGAVWGGVLGLVFLSPVIGAAIGAGTGAIAGHATDLGLNDSFLRDAGKHLPKDGAAVFLLIPKAGAAPLMAQLKTLGHTDAQVLRSDLHPDFRDRLETALITGGAATFDGEEVTEGASGAAKHVVGGSLLSGS</sequence>
<keyword evidence="2" id="KW-1185">Reference proteome</keyword>
<reference evidence="1 2" key="1">
    <citation type="journal article" date="2011" name="Int. J. Syst. Evol. Microbiol.">
        <title>Zhongshania antarctica gen. nov., sp. nov. and Zhongshania guokunii sp. nov., gammaproteobacteria respectively isolated from coastal attached (fast) ice and surface seawater of the Antarctic.</title>
        <authorList>
            <person name="Li H.J."/>
            <person name="Zhang X.Y."/>
            <person name="Chen C.X."/>
            <person name="Zhang Y.J."/>
            <person name="Gao Z.M."/>
            <person name="Yu Y."/>
            <person name="Chen X.L."/>
            <person name="Chen B."/>
            <person name="Zhang Y.Z."/>
        </authorList>
    </citation>
    <scope>NUCLEOTIDE SEQUENCE [LARGE SCALE GENOMIC DNA]</scope>
    <source>
        <strain evidence="1 2">15-R06ZXC-3</strain>
    </source>
</reference>
<dbReference type="Pfam" id="PF06897">
    <property type="entry name" value="DUF1269"/>
    <property type="match status" value="1"/>
</dbReference>
<proteinExistence type="predicted"/>
<gene>
    <name evidence="1" type="ORF">AB4874_06465</name>
</gene>